<evidence type="ECO:0000313" key="5">
    <source>
        <dbReference type="EMBL" id="MDU0328461.1"/>
    </source>
</evidence>
<dbReference type="NCBIfam" id="NF005495">
    <property type="entry name" value="PRK07109.1"/>
    <property type="match status" value="1"/>
</dbReference>
<dbReference type="InterPro" id="IPR057326">
    <property type="entry name" value="KR_dom"/>
</dbReference>
<dbReference type="RefSeq" id="WP_316002057.1">
    <property type="nucleotide sequence ID" value="NZ_JAWDIU010000008.1"/>
</dbReference>
<keyword evidence="2" id="KW-0560">Oxidoreductase</keyword>
<keyword evidence="6" id="KW-1185">Reference proteome</keyword>
<dbReference type="PRINTS" id="PR00081">
    <property type="entry name" value="GDHRDH"/>
</dbReference>
<dbReference type="PANTHER" id="PTHR44196">
    <property type="entry name" value="DEHYDROGENASE/REDUCTASE SDR FAMILY MEMBER 7B"/>
    <property type="match status" value="1"/>
</dbReference>
<evidence type="ECO:0000256" key="1">
    <source>
        <dbReference type="ARBA" id="ARBA00006484"/>
    </source>
</evidence>
<name>A0ABU3S009_9MICO</name>
<dbReference type="PANTHER" id="PTHR44196:SF1">
    <property type="entry name" value="DEHYDROGENASE_REDUCTASE SDR FAMILY MEMBER 7B"/>
    <property type="match status" value="1"/>
</dbReference>
<dbReference type="Proteomes" id="UP001256673">
    <property type="component" value="Unassembled WGS sequence"/>
</dbReference>
<accession>A0ABU3S009</accession>
<dbReference type="Pfam" id="PF00106">
    <property type="entry name" value="adh_short"/>
    <property type="match status" value="1"/>
</dbReference>
<protein>
    <submittedName>
        <fullName evidence="5">SDR family oxidoreductase</fullName>
    </submittedName>
</protein>
<proteinExistence type="inferred from homology"/>
<evidence type="ECO:0000313" key="6">
    <source>
        <dbReference type="Proteomes" id="UP001256673"/>
    </source>
</evidence>
<evidence type="ECO:0000256" key="2">
    <source>
        <dbReference type="ARBA" id="ARBA00023002"/>
    </source>
</evidence>
<reference evidence="5 6" key="1">
    <citation type="submission" date="2023-09" db="EMBL/GenBank/DDBJ databases">
        <title>Microbacterium fusihabitans sp. nov., Microbacterium phycihabitans sp. nov., and Microbacterium cervinum sp. nov., isolated from dried seaweeds of beach.</title>
        <authorList>
            <person name="Lee S.D."/>
        </authorList>
    </citation>
    <scope>NUCLEOTIDE SEQUENCE [LARGE SCALE GENOMIC DNA]</scope>
    <source>
        <strain evidence="5 6">KSW2-21</strain>
    </source>
</reference>
<feature type="domain" description="Ketoreductase" evidence="4">
    <location>
        <begin position="5"/>
        <end position="191"/>
    </location>
</feature>
<dbReference type="InterPro" id="IPR036291">
    <property type="entry name" value="NAD(P)-bd_dom_sf"/>
</dbReference>
<gene>
    <name evidence="5" type="ORF">RWH43_17010</name>
</gene>
<comment type="similarity">
    <text evidence="1 3">Belongs to the short-chain dehydrogenases/reductases (SDR) family.</text>
</comment>
<dbReference type="SMART" id="SM00822">
    <property type="entry name" value="PKS_KR"/>
    <property type="match status" value="1"/>
</dbReference>
<dbReference type="InterPro" id="IPR002347">
    <property type="entry name" value="SDR_fam"/>
</dbReference>
<sequence length="333" mass="35316">MSTRGVAVVTGGSAGLGRAISRELADRGWDVAILARGADGLAATVRDVEGRGRRGYAVSTDVSDWAAVEAAAAEIEVNLGPIDLWINNAMAGTISEFLKTSVEDFERATSVTYLGVVNGTRAALSRMTARGTGHVIQVGSALAHRGIPLQAAYCGAKHAIHGFTDAVVAELTHNNSPVAISLVDMPALNTTQFGWVKSTFPEHPQPVPPIFEPEVGARAVADVADVPRRRTWVGEPTAATILGARFAGRFLDWFLAKTAYSDQVQTGKPRSTQHQNLWEPVAGDHGARGIFSDNAHSFSPQTWAIRHRRPVLLALALLTAVAGGATTAKMRSK</sequence>
<dbReference type="SUPFAM" id="SSF51735">
    <property type="entry name" value="NAD(P)-binding Rossmann-fold domains"/>
    <property type="match status" value="1"/>
</dbReference>
<dbReference type="Gene3D" id="3.40.50.720">
    <property type="entry name" value="NAD(P)-binding Rossmann-like Domain"/>
    <property type="match status" value="1"/>
</dbReference>
<organism evidence="5 6">
    <name type="scientific">Microbacterium algihabitans</name>
    <dbReference type="NCBI Taxonomy" id="3075992"/>
    <lineage>
        <taxon>Bacteria</taxon>
        <taxon>Bacillati</taxon>
        <taxon>Actinomycetota</taxon>
        <taxon>Actinomycetes</taxon>
        <taxon>Micrococcales</taxon>
        <taxon>Microbacteriaceae</taxon>
        <taxon>Microbacterium</taxon>
    </lineage>
</organism>
<evidence type="ECO:0000256" key="3">
    <source>
        <dbReference type="RuleBase" id="RU000363"/>
    </source>
</evidence>
<dbReference type="EMBL" id="JAWDIU010000008">
    <property type="protein sequence ID" value="MDU0328461.1"/>
    <property type="molecule type" value="Genomic_DNA"/>
</dbReference>
<comment type="caution">
    <text evidence="5">The sequence shown here is derived from an EMBL/GenBank/DDBJ whole genome shotgun (WGS) entry which is preliminary data.</text>
</comment>
<dbReference type="PRINTS" id="PR00080">
    <property type="entry name" value="SDRFAMILY"/>
</dbReference>
<evidence type="ECO:0000259" key="4">
    <source>
        <dbReference type="SMART" id="SM00822"/>
    </source>
</evidence>